<evidence type="ECO:0000256" key="3">
    <source>
        <dbReference type="ARBA" id="ARBA00004721"/>
    </source>
</evidence>
<accession>A0AAD6WUR5</accession>
<evidence type="ECO:0000256" key="11">
    <source>
        <dbReference type="ARBA" id="ARBA00023033"/>
    </source>
</evidence>
<dbReference type="InterPro" id="IPR050121">
    <property type="entry name" value="Cytochrome_P450_monoxygenase"/>
</dbReference>
<evidence type="ECO:0000256" key="5">
    <source>
        <dbReference type="ARBA" id="ARBA00022617"/>
    </source>
</evidence>
<dbReference type="Gene3D" id="1.10.630.10">
    <property type="entry name" value="Cytochrome P450"/>
    <property type="match status" value="1"/>
</dbReference>
<evidence type="ECO:0000256" key="14">
    <source>
        <dbReference type="SAM" id="Phobius"/>
    </source>
</evidence>
<dbReference type="PRINTS" id="PR00385">
    <property type="entry name" value="P450"/>
</dbReference>
<feature type="binding site" description="axial binding residue" evidence="13">
    <location>
        <position position="468"/>
    </location>
    <ligand>
        <name>heme</name>
        <dbReference type="ChEBI" id="CHEBI:30413"/>
    </ligand>
    <ligandPart>
        <name>Fe</name>
        <dbReference type="ChEBI" id="CHEBI:18248"/>
    </ligandPart>
</feature>
<dbReference type="GO" id="GO:0004497">
    <property type="term" value="F:monooxygenase activity"/>
    <property type="evidence" value="ECO:0007669"/>
    <property type="project" value="UniProtKB-KW"/>
</dbReference>
<evidence type="ECO:0000256" key="10">
    <source>
        <dbReference type="ARBA" id="ARBA00023004"/>
    </source>
</evidence>
<dbReference type="InterPro" id="IPR001128">
    <property type="entry name" value="Cyt_P450"/>
</dbReference>
<evidence type="ECO:0000256" key="9">
    <source>
        <dbReference type="ARBA" id="ARBA00023002"/>
    </source>
</evidence>
<evidence type="ECO:0000256" key="2">
    <source>
        <dbReference type="ARBA" id="ARBA00004370"/>
    </source>
</evidence>
<keyword evidence="8 14" id="KW-1133">Transmembrane helix</keyword>
<dbReference type="Pfam" id="PF00067">
    <property type="entry name" value="p450"/>
    <property type="match status" value="1"/>
</dbReference>
<dbReference type="PANTHER" id="PTHR24305">
    <property type="entry name" value="CYTOCHROME P450"/>
    <property type="match status" value="1"/>
</dbReference>
<evidence type="ECO:0000313" key="15">
    <source>
        <dbReference type="EMBL" id="KAJ7028058.1"/>
    </source>
</evidence>
<keyword evidence="12 14" id="KW-0472">Membrane</keyword>
<comment type="subcellular location">
    <subcellularLocation>
        <location evidence="2">Membrane</location>
    </subcellularLocation>
</comment>
<keyword evidence="5 13" id="KW-0349">Heme</keyword>
<dbReference type="InterPro" id="IPR036396">
    <property type="entry name" value="Cyt_P450_sf"/>
</dbReference>
<dbReference type="Proteomes" id="UP001218188">
    <property type="component" value="Unassembled WGS sequence"/>
</dbReference>
<dbReference type="SUPFAM" id="SSF48264">
    <property type="entry name" value="Cytochrome P450"/>
    <property type="match status" value="1"/>
</dbReference>
<protein>
    <submittedName>
        <fullName evidence="15">Cytochrome P450</fullName>
    </submittedName>
</protein>
<evidence type="ECO:0000256" key="1">
    <source>
        <dbReference type="ARBA" id="ARBA00001971"/>
    </source>
</evidence>
<keyword evidence="11" id="KW-0503">Monooxygenase</keyword>
<dbReference type="PANTHER" id="PTHR24305:SF166">
    <property type="entry name" value="CYTOCHROME P450 12A4, MITOCHONDRIAL-RELATED"/>
    <property type="match status" value="1"/>
</dbReference>
<proteinExistence type="inferred from homology"/>
<comment type="pathway">
    <text evidence="3">Secondary metabolite biosynthesis; terpenoid biosynthesis.</text>
</comment>
<dbReference type="GO" id="GO:0005506">
    <property type="term" value="F:iron ion binding"/>
    <property type="evidence" value="ECO:0007669"/>
    <property type="project" value="InterPro"/>
</dbReference>
<evidence type="ECO:0000256" key="7">
    <source>
        <dbReference type="ARBA" id="ARBA00022723"/>
    </source>
</evidence>
<evidence type="ECO:0000256" key="13">
    <source>
        <dbReference type="PIRSR" id="PIRSR602403-1"/>
    </source>
</evidence>
<keyword evidence="16" id="KW-1185">Reference proteome</keyword>
<reference evidence="15" key="1">
    <citation type="submission" date="2023-03" db="EMBL/GenBank/DDBJ databases">
        <title>Massive genome expansion in bonnet fungi (Mycena s.s.) driven by repeated elements and novel gene families across ecological guilds.</title>
        <authorList>
            <consortium name="Lawrence Berkeley National Laboratory"/>
            <person name="Harder C.B."/>
            <person name="Miyauchi S."/>
            <person name="Viragh M."/>
            <person name="Kuo A."/>
            <person name="Thoen E."/>
            <person name="Andreopoulos B."/>
            <person name="Lu D."/>
            <person name="Skrede I."/>
            <person name="Drula E."/>
            <person name="Henrissat B."/>
            <person name="Morin E."/>
            <person name="Kohler A."/>
            <person name="Barry K."/>
            <person name="LaButti K."/>
            <person name="Morin E."/>
            <person name="Salamov A."/>
            <person name="Lipzen A."/>
            <person name="Mereny Z."/>
            <person name="Hegedus B."/>
            <person name="Baldrian P."/>
            <person name="Stursova M."/>
            <person name="Weitz H."/>
            <person name="Taylor A."/>
            <person name="Grigoriev I.V."/>
            <person name="Nagy L.G."/>
            <person name="Martin F."/>
            <person name="Kauserud H."/>
        </authorList>
    </citation>
    <scope>NUCLEOTIDE SEQUENCE</scope>
    <source>
        <strain evidence="15">CBHHK200</strain>
    </source>
</reference>
<dbReference type="GO" id="GO:0020037">
    <property type="term" value="F:heme binding"/>
    <property type="evidence" value="ECO:0007669"/>
    <property type="project" value="InterPro"/>
</dbReference>
<sequence length="533" mass="59594">MPDLIPIVSVILSCVVVVYLGRVIVYRDCTVQPRLCDLPGPSRPHFFHGHHKEMAGDPGITDRWRVAFGRTFQFRGLFNIMELHTSDTKATAHIVSNLLIYTKTPTTRYNLARLWGDGIMSQEGYEHKIQRRIMTPVFSGSKMRVFTPIFNRNATRLRDLWKAEFAHGCEGKKIDVLPWLRRAALDSMGETGLDYRFNSLGGGEPSKLMKAIHQLLHTPGSNGTYIIRLAQASFPILRYLPLLGSRNITAPRNTLLQIGAEILAERKSAVATAADGAPPIDMLSSMIMVNNALPIEQRLSDDTLIAQIPTLIVSGHENTSISTAWALHNLAVHQDMQSKLRAEIFSVQSDSPTYDELNELPYLEAVIKESMRLRPSVEYTSRVAAMDDILPLGEPVVDKRGKAYSAIPVLKGQKIHLPLRALNVDKGLWGADADEFSPERWEKLPEAVSTIPSVYSHLFSFYAGPHGCIAYRYAVIEQKALLFNLVRSFEFHNAVPPEAIGRTSGTSFGHPCVLHEREKGTQLPLIVKPYKKQ</sequence>
<keyword evidence="7 13" id="KW-0479">Metal-binding</keyword>
<feature type="transmembrane region" description="Helical" evidence="14">
    <location>
        <begin position="6"/>
        <end position="25"/>
    </location>
</feature>
<evidence type="ECO:0000313" key="16">
    <source>
        <dbReference type="Proteomes" id="UP001218188"/>
    </source>
</evidence>
<evidence type="ECO:0000256" key="4">
    <source>
        <dbReference type="ARBA" id="ARBA00010617"/>
    </source>
</evidence>
<comment type="similarity">
    <text evidence="4">Belongs to the cytochrome P450 family.</text>
</comment>
<comment type="caution">
    <text evidence="15">The sequence shown here is derived from an EMBL/GenBank/DDBJ whole genome shotgun (WGS) entry which is preliminary data.</text>
</comment>
<dbReference type="PRINTS" id="PR00465">
    <property type="entry name" value="EP450IV"/>
</dbReference>
<dbReference type="InterPro" id="IPR002403">
    <property type="entry name" value="Cyt_P450_E_grp-IV"/>
</dbReference>
<dbReference type="GO" id="GO:0016020">
    <property type="term" value="C:membrane"/>
    <property type="evidence" value="ECO:0007669"/>
    <property type="project" value="UniProtKB-SubCell"/>
</dbReference>
<dbReference type="AlphaFoldDB" id="A0AAD6WUR5"/>
<organism evidence="15 16">
    <name type="scientific">Mycena alexandri</name>
    <dbReference type="NCBI Taxonomy" id="1745969"/>
    <lineage>
        <taxon>Eukaryota</taxon>
        <taxon>Fungi</taxon>
        <taxon>Dikarya</taxon>
        <taxon>Basidiomycota</taxon>
        <taxon>Agaricomycotina</taxon>
        <taxon>Agaricomycetes</taxon>
        <taxon>Agaricomycetidae</taxon>
        <taxon>Agaricales</taxon>
        <taxon>Marasmiineae</taxon>
        <taxon>Mycenaceae</taxon>
        <taxon>Mycena</taxon>
    </lineage>
</organism>
<keyword evidence="9" id="KW-0560">Oxidoreductase</keyword>
<evidence type="ECO:0000256" key="8">
    <source>
        <dbReference type="ARBA" id="ARBA00022989"/>
    </source>
</evidence>
<keyword evidence="6 14" id="KW-0812">Transmembrane</keyword>
<gene>
    <name evidence="15" type="ORF">C8F04DRAFT_1120385</name>
</gene>
<keyword evidence="10 13" id="KW-0408">Iron</keyword>
<name>A0AAD6WUR5_9AGAR</name>
<dbReference type="EMBL" id="JARJCM010000116">
    <property type="protein sequence ID" value="KAJ7028058.1"/>
    <property type="molecule type" value="Genomic_DNA"/>
</dbReference>
<evidence type="ECO:0000256" key="6">
    <source>
        <dbReference type="ARBA" id="ARBA00022692"/>
    </source>
</evidence>
<comment type="cofactor">
    <cofactor evidence="1 13">
        <name>heme</name>
        <dbReference type="ChEBI" id="CHEBI:30413"/>
    </cofactor>
</comment>
<evidence type="ECO:0000256" key="12">
    <source>
        <dbReference type="ARBA" id="ARBA00023136"/>
    </source>
</evidence>
<dbReference type="GO" id="GO:0016705">
    <property type="term" value="F:oxidoreductase activity, acting on paired donors, with incorporation or reduction of molecular oxygen"/>
    <property type="evidence" value="ECO:0007669"/>
    <property type="project" value="InterPro"/>
</dbReference>